<evidence type="ECO:0000259" key="2">
    <source>
        <dbReference type="Pfam" id="PF00303"/>
    </source>
</evidence>
<reference evidence="4" key="1">
    <citation type="submission" date="2019-02" db="EMBL/GenBank/DDBJ databases">
        <authorList>
            <person name="Gruber-Vodicka R. H."/>
            <person name="Seah K. B. B."/>
        </authorList>
    </citation>
    <scope>NUCLEOTIDE SEQUENCE</scope>
    <source>
        <strain evidence="4">BECK_DK161</strain>
        <strain evidence="5">BECK_DK47</strain>
    </source>
</reference>
<evidence type="ECO:0000259" key="3">
    <source>
        <dbReference type="Pfam" id="PF14251"/>
    </source>
</evidence>
<dbReference type="InterPro" id="IPR025595">
    <property type="entry name" value="PterinBD-DUF4346"/>
</dbReference>
<keyword evidence="1" id="KW-0808">Transferase</keyword>
<evidence type="ECO:0000256" key="1">
    <source>
        <dbReference type="ARBA" id="ARBA00022679"/>
    </source>
</evidence>
<dbReference type="Pfam" id="PF00303">
    <property type="entry name" value="Thymidylat_synt"/>
    <property type="match status" value="1"/>
</dbReference>
<gene>
    <name evidence="5" type="ORF">BECKDK2373B_GA0170837_10528</name>
    <name evidence="4" type="ORF">BECKDK2373C_GA0170839_104817</name>
</gene>
<feature type="domain" description="Thymidylate synthase/dCMP hydroxymethylase" evidence="2">
    <location>
        <begin position="251"/>
        <end position="395"/>
    </location>
</feature>
<protein>
    <submittedName>
        <fullName evidence="4">Thymidylate synthase</fullName>
    </submittedName>
</protein>
<dbReference type="InterPro" id="IPR023451">
    <property type="entry name" value="Thymidate_synth/dCMP_Mease_dom"/>
</dbReference>
<evidence type="ECO:0000313" key="4">
    <source>
        <dbReference type="EMBL" id="VFJ55333.1"/>
    </source>
</evidence>
<dbReference type="Gene3D" id="3.30.572.10">
    <property type="entry name" value="Thymidylate synthase/dCMP hydroxymethylase domain"/>
    <property type="match status" value="1"/>
</dbReference>
<dbReference type="SUPFAM" id="SSF55831">
    <property type="entry name" value="Thymidylate synthase/dCMP hydroxymethylase"/>
    <property type="match status" value="1"/>
</dbReference>
<accession>A0A450SNH4</accession>
<dbReference type="GO" id="GO:0016740">
    <property type="term" value="F:transferase activity"/>
    <property type="evidence" value="ECO:0007669"/>
    <property type="project" value="UniProtKB-KW"/>
</dbReference>
<evidence type="ECO:0000313" key="5">
    <source>
        <dbReference type="EMBL" id="VFJ55405.1"/>
    </source>
</evidence>
<sequence>MDFEPVYYRDRLRIVNPCGDVGISTLWSTVRQISKIFDELGVDMDPATSRISVIANLYGNGFPHMLRNLLWNPQIRHILILGQDLSGSRLELINFFHLGIEPTTFQDIPAFRISGTNRIIDGEVTPGHFAGRIHITPLGLISDHTTKTGIRSFFDNLPPKDETTEQRVNIPIPKVEITRFPTEPRAQTILRDTPIEAWKELIFRLVRFGHPNQLRKGKRYELQNVKVVVEKPEIESQERLAEIGFSLEKFQRYQEWILDPVKPDDLEYSYGNRMRGYFTHEGAIVDLLEAAVQRLSNDPESRHAYVSLWDPARDISEKKGHPCLVSLYFRCFDNRLTVTAVFRTHNAFTAWLQNCYGLMAIQAFVANRIGMEQGPITIFSHSISVSEESIDQAKIVADAKHTDDMVDSETGKREPRYDYNGDFAVTVDQDAGEIVVHHTYRGVTLTEYRERHAEELEARIARDCAVSEISHALYLGREIARKEAILKGKG</sequence>
<name>A0A450SNH4_9GAMM</name>
<organism evidence="4">
    <name type="scientific">Candidatus Kentrum sp. DK</name>
    <dbReference type="NCBI Taxonomy" id="2126562"/>
    <lineage>
        <taxon>Bacteria</taxon>
        <taxon>Pseudomonadati</taxon>
        <taxon>Pseudomonadota</taxon>
        <taxon>Gammaproteobacteria</taxon>
        <taxon>Candidatus Kentrum</taxon>
    </lineage>
</organism>
<dbReference type="AlphaFoldDB" id="A0A450SNH4"/>
<dbReference type="EMBL" id="CAADEY010000048">
    <property type="protein sequence ID" value="VFJ55333.1"/>
    <property type="molecule type" value="Genomic_DNA"/>
</dbReference>
<dbReference type="Pfam" id="PF14251">
    <property type="entry name" value="PterinBD-DUF4346"/>
    <property type="match status" value="1"/>
</dbReference>
<dbReference type="EMBL" id="CAADEX010000052">
    <property type="protein sequence ID" value="VFJ55405.1"/>
    <property type="molecule type" value="Genomic_DNA"/>
</dbReference>
<feature type="domain" description="DUF4346" evidence="3">
    <location>
        <begin position="418"/>
        <end position="487"/>
    </location>
</feature>
<dbReference type="InterPro" id="IPR036926">
    <property type="entry name" value="Thymidate_synth/dCMP_Mease_sf"/>
</dbReference>
<proteinExistence type="predicted"/>